<dbReference type="Proteomes" id="UP000315423">
    <property type="component" value="Unassembled WGS sequence"/>
</dbReference>
<gene>
    <name evidence="1" type="ORF">C5S46_05930</name>
</gene>
<proteinExistence type="predicted"/>
<evidence type="ECO:0000313" key="2">
    <source>
        <dbReference type="Proteomes" id="UP000315423"/>
    </source>
</evidence>
<sequence>FKKFNMKRPKFFLSGDGGYNKEIEEALRKSVKENHFDAVIAEYSMAGQYLEANQDIFPPDTLTVISVHECYTKAFELRAAKGEDISNAQIKELHDYEFTMYNAVDRILSLTREDSEILINYEPGLRKKVRIVPHGVDTEFYYPPVDKSLDENSKRMLYLGNFEHYPNVDAARNFIDHCWNHILQEVPDAKFYAIGFHPPHELLDLRSDNIIVMEGGDNENVRQLYWKSDVFVAPIELGTGFRGKILESMACGLPVVATPLATFGIDPSHGNDMFVADDYDTFARYVIRLLKDAELRKTIADNGLKLVKKFDHIYASEKLAQVFSEGKQDRL</sequence>
<accession>A0AC61S9V1</accession>
<protein>
    <submittedName>
        <fullName evidence="1">Glycosyltransferase</fullName>
    </submittedName>
</protein>
<feature type="non-terminal residue" evidence="1">
    <location>
        <position position="1"/>
    </location>
</feature>
<name>A0AC61S9V1_9EURY</name>
<organism evidence="1 2">
    <name type="scientific">Candidatus Methanomarinus sp</name>
    <dbReference type="NCBI Taxonomy" id="3386244"/>
    <lineage>
        <taxon>Archaea</taxon>
        <taxon>Methanobacteriati</taxon>
        <taxon>Methanobacteriota</taxon>
        <taxon>Stenosarchaea group</taxon>
        <taxon>Methanomicrobia</taxon>
        <taxon>Methanosarcinales</taxon>
        <taxon>ANME-2 cluster</taxon>
        <taxon>Candidatus Methanocomedenaceae</taxon>
        <taxon>Candidatus Methanomarinus</taxon>
    </lineage>
</organism>
<comment type="caution">
    <text evidence="1">The sequence shown here is derived from an EMBL/GenBank/DDBJ whole genome shotgun (WGS) entry which is preliminary data.</text>
</comment>
<reference evidence="1" key="1">
    <citation type="submission" date="2018-09" db="EMBL/GenBank/DDBJ databases">
        <title>A genomic encyclopedia of anaerobic methanotrophic archaea.</title>
        <authorList>
            <person name="Skennerton C.T."/>
            <person name="Chadwick G.L."/>
            <person name="Laso-Perez R."/>
            <person name="Leu A.O."/>
            <person name="Speth D.R."/>
            <person name="Yu H."/>
            <person name="Morgan-Lang C."/>
            <person name="Hatzenpichler R."/>
            <person name="Goudeau D."/>
            <person name="Malmstrom R."/>
            <person name="Woyke T."/>
            <person name="Hallam S."/>
            <person name="Tyson G.W."/>
            <person name="Wegener G."/>
            <person name="Boetius A."/>
            <person name="Orphan V.J."/>
        </authorList>
    </citation>
    <scope>NUCLEOTIDE SEQUENCE</scope>
    <source>
        <strain evidence="1">CONS3730D10UFb2</strain>
    </source>
</reference>
<dbReference type="EMBL" id="QYBA01000200">
    <property type="protein sequence ID" value="TKY91414.1"/>
    <property type="molecule type" value="Genomic_DNA"/>
</dbReference>
<evidence type="ECO:0000313" key="1">
    <source>
        <dbReference type="EMBL" id="TKY91414.1"/>
    </source>
</evidence>